<evidence type="ECO:0000313" key="1">
    <source>
        <dbReference type="EMBL" id="HIW86463.1"/>
    </source>
</evidence>
<sequence length="71" mass="8146">MSQQYNALSQVCATCKYWGGRRDLKQYGDYVELDSPMDTGSCYSRDSGWFNGSPVQASNCCRCWEKWSALR</sequence>
<protein>
    <submittedName>
        <fullName evidence="1">Uncharacterized protein</fullName>
    </submittedName>
</protein>
<accession>A0A9D1RE62</accession>
<name>A0A9D1RE62_9FIRM</name>
<reference evidence="1" key="1">
    <citation type="journal article" date="2021" name="PeerJ">
        <title>Extensive microbial diversity within the chicken gut microbiome revealed by metagenomics and culture.</title>
        <authorList>
            <person name="Gilroy R."/>
            <person name="Ravi A."/>
            <person name="Getino M."/>
            <person name="Pursley I."/>
            <person name="Horton D.L."/>
            <person name="Alikhan N.F."/>
            <person name="Baker D."/>
            <person name="Gharbi K."/>
            <person name="Hall N."/>
            <person name="Watson M."/>
            <person name="Adriaenssens E.M."/>
            <person name="Foster-Nyarko E."/>
            <person name="Jarju S."/>
            <person name="Secka A."/>
            <person name="Antonio M."/>
            <person name="Oren A."/>
            <person name="Chaudhuri R.R."/>
            <person name="La Ragione R."/>
            <person name="Hildebrand F."/>
            <person name="Pallen M.J."/>
        </authorList>
    </citation>
    <scope>NUCLEOTIDE SEQUENCE</scope>
    <source>
        <strain evidence="1">421</strain>
    </source>
</reference>
<reference evidence="1" key="2">
    <citation type="submission" date="2021-04" db="EMBL/GenBank/DDBJ databases">
        <authorList>
            <person name="Gilroy R."/>
        </authorList>
    </citation>
    <scope>NUCLEOTIDE SEQUENCE</scope>
    <source>
        <strain evidence="1">421</strain>
    </source>
</reference>
<proteinExistence type="predicted"/>
<dbReference type="EMBL" id="DXGE01000034">
    <property type="protein sequence ID" value="HIW86463.1"/>
    <property type="molecule type" value="Genomic_DNA"/>
</dbReference>
<evidence type="ECO:0000313" key="2">
    <source>
        <dbReference type="Proteomes" id="UP000824205"/>
    </source>
</evidence>
<comment type="caution">
    <text evidence="1">The sequence shown here is derived from an EMBL/GenBank/DDBJ whole genome shotgun (WGS) entry which is preliminary data.</text>
</comment>
<gene>
    <name evidence="1" type="ORF">IAA48_08215</name>
</gene>
<dbReference type="AlphaFoldDB" id="A0A9D1RE62"/>
<dbReference type="Proteomes" id="UP000824205">
    <property type="component" value="Unassembled WGS sequence"/>
</dbReference>
<organism evidence="1 2">
    <name type="scientific">Candidatus Eubacterium faecipullorum</name>
    <dbReference type="NCBI Taxonomy" id="2838571"/>
    <lineage>
        <taxon>Bacteria</taxon>
        <taxon>Bacillati</taxon>
        <taxon>Bacillota</taxon>
        <taxon>Clostridia</taxon>
        <taxon>Eubacteriales</taxon>
        <taxon>Eubacteriaceae</taxon>
        <taxon>Eubacterium</taxon>
    </lineage>
</organism>